<keyword evidence="2" id="KW-0378">Hydrolase</keyword>
<proteinExistence type="predicted"/>
<dbReference type="AlphaFoldDB" id="A0A916JB40"/>
<keyword evidence="3" id="KW-1185">Reference proteome</keyword>
<dbReference type="CDD" id="cd01822">
    <property type="entry name" value="Lysophospholipase_L1_like"/>
    <property type="match status" value="1"/>
</dbReference>
<evidence type="ECO:0000259" key="1">
    <source>
        <dbReference type="Pfam" id="PF13472"/>
    </source>
</evidence>
<evidence type="ECO:0000313" key="3">
    <source>
        <dbReference type="Proteomes" id="UP000680038"/>
    </source>
</evidence>
<sequence length="225" mass="24244">MTRFLFFCLAASLFIYGCNSDSKNKSAASGDSLEAAKTKSASKKNIVFFGNSLTAGYGLDDPSLAFAGLIQKRIDSLGLAYKVINAGVSGETTAGGNSRIDWLLKQPLDVFILELGGNDGLRGIPVSETKKNLQSILDKVKAKYPDAKLILAGMQIPPNMGQEYTSQFRMLYADIAKTNHVQLIPFLLEGVGGEPKLNLPDGIHPNVAGHKIVAENVWSILKDQL</sequence>
<dbReference type="GO" id="GO:0004622">
    <property type="term" value="F:phosphatidylcholine lysophospholipase activity"/>
    <property type="evidence" value="ECO:0007669"/>
    <property type="project" value="TreeGrafter"/>
</dbReference>
<dbReference type="GO" id="GO:0106435">
    <property type="term" value="F:carboxylesterase activity"/>
    <property type="evidence" value="ECO:0007669"/>
    <property type="project" value="UniProtKB-EC"/>
</dbReference>
<dbReference type="InterPro" id="IPR036514">
    <property type="entry name" value="SGNH_hydro_sf"/>
</dbReference>
<dbReference type="InterPro" id="IPR051532">
    <property type="entry name" value="Ester_Hydrolysis_Enzymes"/>
</dbReference>
<feature type="domain" description="SGNH hydrolase-type esterase" evidence="1">
    <location>
        <begin position="48"/>
        <end position="212"/>
    </location>
</feature>
<dbReference type="InterPro" id="IPR013830">
    <property type="entry name" value="SGNH_hydro"/>
</dbReference>
<dbReference type="PROSITE" id="PS51257">
    <property type="entry name" value="PROKAR_LIPOPROTEIN"/>
    <property type="match status" value="1"/>
</dbReference>
<dbReference type="PANTHER" id="PTHR30383">
    <property type="entry name" value="THIOESTERASE 1/PROTEASE 1/LYSOPHOSPHOLIPASE L1"/>
    <property type="match status" value="1"/>
</dbReference>
<dbReference type="EMBL" id="CAJRAF010000002">
    <property type="protein sequence ID" value="CAG4999096.1"/>
    <property type="molecule type" value="Genomic_DNA"/>
</dbReference>
<dbReference type="Pfam" id="PF13472">
    <property type="entry name" value="Lipase_GDSL_2"/>
    <property type="match status" value="1"/>
</dbReference>
<evidence type="ECO:0000313" key="2">
    <source>
        <dbReference type="EMBL" id="CAG4999096.1"/>
    </source>
</evidence>
<accession>A0A916JB40</accession>
<dbReference type="EC" id="3.1.1.1" evidence="2"/>
<dbReference type="Proteomes" id="UP000680038">
    <property type="component" value="Unassembled WGS sequence"/>
</dbReference>
<dbReference type="RefSeq" id="WP_215238818.1">
    <property type="nucleotide sequence ID" value="NZ_CAJRAF010000002.1"/>
</dbReference>
<dbReference type="SUPFAM" id="SSF52266">
    <property type="entry name" value="SGNH hydrolase"/>
    <property type="match status" value="1"/>
</dbReference>
<dbReference type="PANTHER" id="PTHR30383:SF24">
    <property type="entry name" value="THIOESTERASE 1_PROTEASE 1_LYSOPHOSPHOLIPASE L1"/>
    <property type="match status" value="1"/>
</dbReference>
<comment type="caution">
    <text evidence="2">The sequence shown here is derived from an EMBL/GenBank/DDBJ whole genome shotgun (WGS) entry which is preliminary data.</text>
</comment>
<reference evidence="2" key="1">
    <citation type="submission" date="2021-04" db="EMBL/GenBank/DDBJ databases">
        <authorList>
            <person name="Rodrigo-Torres L."/>
            <person name="Arahal R. D."/>
            <person name="Lucena T."/>
        </authorList>
    </citation>
    <scope>NUCLEOTIDE SEQUENCE</scope>
    <source>
        <strain evidence="2">CECT 9275</strain>
    </source>
</reference>
<dbReference type="Gene3D" id="3.40.50.1110">
    <property type="entry name" value="SGNH hydrolase"/>
    <property type="match status" value="1"/>
</dbReference>
<name>A0A916JB40_9BACT</name>
<protein>
    <submittedName>
        <fullName evidence="2">Esterase TesA</fullName>
        <ecNumber evidence="2">3.1.1.1</ecNumber>
    </submittedName>
</protein>
<organism evidence="2 3">
    <name type="scientific">Dyadobacter helix</name>
    <dbReference type="NCBI Taxonomy" id="2822344"/>
    <lineage>
        <taxon>Bacteria</taxon>
        <taxon>Pseudomonadati</taxon>
        <taxon>Bacteroidota</taxon>
        <taxon>Cytophagia</taxon>
        <taxon>Cytophagales</taxon>
        <taxon>Spirosomataceae</taxon>
        <taxon>Dyadobacter</taxon>
    </lineage>
</organism>
<gene>
    <name evidence="2" type="primary">tesA</name>
    <name evidence="2" type="ORF">DYBT9275_02152</name>
</gene>